<dbReference type="Proteomes" id="UP000308489">
    <property type="component" value="Chromosome 1"/>
</dbReference>
<protein>
    <submittedName>
        <fullName evidence="1">Protein of uncharacterized function (DUF1292)</fullName>
    </submittedName>
</protein>
<accession>A0A4U9R9N5</accession>
<proteinExistence type="predicted"/>
<sequence length="129" mass="14644">MMDKENKCTCNGEVNKCGCHEEIEHSHESCGCHEEAEHSHESCGCGCGDEIETLTVELEDEEGNVITCEIIDGFDYKDKEYAVLLNPQEDTYYIFEVVGDDEDGELVVPSEEEFEDVREYYENLVAAEE</sequence>
<name>A0A4U9R9N5_HATHI</name>
<dbReference type="InterPro" id="IPR009711">
    <property type="entry name" value="UPF0473"/>
</dbReference>
<gene>
    <name evidence="1" type="ORF">NCTC503_01089</name>
</gene>
<dbReference type="EMBL" id="LR590481">
    <property type="protein sequence ID" value="VTQ87481.1"/>
    <property type="molecule type" value="Genomic_DNA"/>
</dbReference>
<dbReference type="AlphaFoldDB" id="A0A4U9R9N5"/>
<evidence type="ECO:0000313" key="1">
    <source>
        <dbReference type="EMBL" id="VTQ87481.1"/>
    </source>
</evidence>
<dbReference type="KEGG" id="hhw:NCTC503_01089"/>
<dbReference type="Pfam" id="PF06949">
    <property type="entry name" value="DUF1292"/>
    <property type="match status" value="1"/>
</dbReference>
<keyword evidence="2" id="KW-1185">Reference proteome</keyword>
<organism evidence="1 2">
    <name type="scientific">Hathewaya histolytica</name>
    <name type="common">Clostridium histolyticum</name>
    <dbReference type="NCBI Taxonomy" id="1498"/>
    <lineage>
        <taxon>Bacteria</taxon>
        <taxon>Bacillati</taxon>
        <taxon>Bacillota</taxon>
        <taxon>Clostridia</taxon>
        <taxon>Eubacteriales</taxon>
        <taxon>Clostridiaceae</taxon>
        <taxon>Hathewaya</taxon>
    </lineage>
</organism>
<evidence type="ECO:0000313" key="2">
    <source>
        <dbReference type="Proteomes" id="UP000308489"/>
    </source>
</evidence>
<reference evidence="1 2" key="1">
    <citation type="submission" date="2019-05" db="EMBL/GenBank/DDBJ databases">
        <authorList>
            <consortium name="Pathogen Informatics"/>
        </authorList>
    </citation>
    <scope>NUCLEOTIDE SEQUENCE [LARGE SCALE GENOMIC DNA]</scope>
    <source>
        <strain evidence="1 2">NCTC503</strain>
    </source>
</reference>